<evidence type="ECO:0000256" key="9">
    <source>
        <dbReference type="ARBA" id="ARBA00023136"/>
    </source>
</evidence>
<keyword evidence="11" id="KW-0966">Cell projection</keyword>
<evidence type="ECO:0000256" key="7">
    <source>
        <dbReference type="ARBA" id="ARBA00022779"/>
    </source>
</evidence>
<keyword evidence="9 10" id="KW-0472">Membrane</keyword>
<evidence type="ECO:0000256" key="1">
    <source>
        <dbReference type="ARBA" id="ARBA00002254"/>
    </source>
</evidence>
<evidence type="ECO:0000256" key="4">
    <source>
        <dbReference type="ARBA" id="ARBA00022475"/>
    </source>
</evidence>
<keyword evidence="6 10" id="KW-0812">Transmembrane</keyword>
<dbReference type="RefSeq" id="WP_184068144.1">
    <property type="nucleotide sequence ID" value="NZ_JACHNZ010000017.1"/>
</dbReference>
<keyword evidence="8 10" id="KW-1133">Transmembrane helix</keyword>
<name>A0A7W7B159_9SPHN</name>
<feature type="transmembrane region" description="Helical" evidence="10">
    <location>
        <begin position="30"/>
        <end position="51"/>
    </location>
</feature>
<proteinExistence type="inferred from homology"/>
<evidence type="ECO:0000256" key="10">
    <source>
        <dbReference type="RuleBase" id="RU364125"/>
    </source>
</evidence>
<evidence type="ECO:0000256" key="5">
    <source>
        <dbReference type="ARBA" id="ARBA00022500"/>
    </source>
</evidence>
<comment type="function">
    <text evidence="1 10">Controls the rotational direction of flagella during chemotaxis.</text>
</comment>
<evidence type="ECO:0000256" key="2">
    <source>
        <dbReference type="ARBA" id="ARBA00004162"/>
    </source>
</evidence>
<evidence type="ECO:0000256" key="8">
    <source>
        <dbReference type="ARBA" id="ARBA00022989"/>
    </source>
</evidence>
<evidence type="ECO:0000313" key="11">
    <source>
        <dbReference type="EMBL" id="MBB4632143.1"/>
    </source>
</evidence>
<dbReference type="Pfam" id="PF03748">
    <property type="entry name" value="FliL"/>
    <property type="match status" value="1"/>
</dbReference>
<keyword evidence="5 10" id="KW-0145">Chemotaxis</keyword>
<keyword evidence="12" id="KW-1185">Reference proteome</keyword>
<dbReference type="GO" id="GO:0071978">
    <property type="term" value="P:bacterial-type flagellum-dependent swarming motility"/>
    <property type="evidence" value="ECO:0007669"/>
    <property type="project" value="TreeGrafter"/>
</dbReference>
<dbReference type="GO" id="GO:0009425">
    <property type="term" value="C:bacterial-type flagellum basal body"/>
    <property type="evidence" value="ECO:0007669"/>
    <property type="project" value="InterPro"/>
</dbReference>
<gene>
    <name evidence="11" type="ORF">GGQ98_001762</name>
</gene>
<accession>A0A7W7B159</accession>
<dbReference type="AlphaFoldDB" id="A0A7W7B159"/>
<dbReference type="InterPro" id="IPR005503">
    <property type="entry name" value="FliL"/>
</dbReference>
<keyword evidence="11" id="KW-0282">Flagellum</keyword>
<keyword evidence="10" id="KW-0997">Cell inner membrane</keyword>
<evidence type="ECO:0000256" key="6">
    <source>
        <dbReference type="ARBA" id="ARBA00022692"/>
    </source>
</evidence>
<keyword evidence="4" id="KW-1003">Cell membrane</keyword>
<evidence type="ECO:0000313" key="12">
    <source>
        <dbReference type="Proteomes" id="UP000566324"/>
    </source>
</evidence>
<dbReference type="PANTHER" id="PTHR35091">
    <property type="entry name" value="FLAGELLAR PROTEIN FLIL"/>
    <property type="match status" value="1"/>
</dbReference>
<comment type="similarity">
    <text evidence="3 10">Belongs to the FliL family.</text>
</comment>
<dbReference type="Proteomes" id="UP000566324">
    <property type="component" value="Unassembled WGS sequence"/>
</dbReference>
<organism evidence="11 12">
    <name type="scientific">Sphingosinicella soli</name>
    <dbReference type="NCBI Taxonomy" id="333708"/>
    <lineage>
        <taxon>Bacteria</taxon>
        <taxon>Pseudomonadati</taxon>
        <taxon>Pseudomonadota</taxon>
        <taxon>Alphaproteobacteria</taxon>
        <taxon>Sphingomonadales</taxon>
        <taxon>Sphingosinicellaceae</taxon>
        <taxon>Sphingosinicella</taxon>
    </lineage>
</organism>
<dbReference type="GO" id="GO:0006935">
    <property type="term" value="P:chemotaxis"/>
    <property type="evidence" value="ECO:0007669"/>
    <property type="project" value="UniProtKB-KW"/>
</dbReference>
<protein>
    <recommendedName>
        <fullName evidence="10">Flagellar protein FliL</fullName>
    </recommendedName>
</protein>
<comment type="subcellular location">
    <subcellularLocation>
        <location evidence="10">Cell inner membrane</location>
    </subcellularLocation>
    <subcellularLocation>
        <location evidence="2">Cell membrane</location>
        <topology evidence="2">Single-pass membrane protein</topology>
    </subcellularLocation>
</comment>
<comment type="caution">
    <text evidence="11">The sequence shown here is derived from an EMBL/GenBank/DDBJ whole genome shotgun (WGS) entry which is preliminary data.</text>
</comment>
<sequence>MTPINDAIRPEDLAALEAALPRKWWSGKRIVTSALILAALAAVLYGLQWVAAPGVLTPAVPHYVEVPAMTVNLRAKGGERRYLKVHVVIEAASRKDAAAIKARLPAVIDGFQSFLRALRPQDLAGASGTYRIKEELMVRINRAGPGRASDVLVQELIQQ</sequence>
<evidence type="ECO:0000256" key="3">
    <source>
        <dbReference type="ARBA" id="ARBA00008281"/>
    </source>
</evidence>
<keyword evidence="11" id="KW-0969">Cilium</keyword>
<dbReference type="EMBL" id="JACHNZ010000017">
    <property type="protein sequence ID" value="MBB4632143.1"/>
    <property type="molecule type" value="Genomic_DNA"/>
</dbReference>
<keyword evidence="7 10" id="KW-0283">Flagellar rotation</keyword>
<dbReference type="GO" id="GO:0005886">
    <property type="term" value="C:plasma membrane"/>
    <property type="evidence" value="ECO:0007669"/>
    <property type="project" value="UniProtKB-SubCell"/>
</dbReference>
<reference evidence="11 12" key="1">
    <citation type="submission" date="2020-08" db="EMBL/GenBank/DDBJ databases">
        <title>Genomic Encyclopedia of Type Strains, Phase IV (KMG-IV): sequencing the most valuable type-strain genomes for metagenomic binning, comparative biology and taxonomic classification.</title>
        <authorList>
            <person name="Goeker M."/>
        </authorList>
    </citation>
    <scope>NUCLEOTIDE SEQUENCE [LARGE SCALE GENOMIC DNA]</scope>
    <source>
        <strain evidence="11 12">DSM 17328</strain>
    </source>
</reference>
<dbReference type="PANTHER" id="PTHR35091:SF2">
    <property type="entry name" value="FLAGELLAR PROTEIN FLIL"/>
    <property type="match status" value="1"/>
</dbReference>